<name>A0AAE1XLU4_9LAMI</name>
<sequence length="164" mass="18297">MINSPVYQGLESADYCINEFDYQEDFTRFLEEARKNAFNGISNAEQVEPARKERFDGEKKSRKSWKKSLFSWLKPDRKSKSTKEAMHNTNISKARRGYVSGPVEPAGCGSGGATGTAKRAASGPLTGLFSSTSRVEEYEVPYMCLGQLNNTQKLQSYGPVYLVT</sequence>
<keyword evidence="2" id="KW-1185">Reference proteome</keyword>
<evidence type="ECO:0000313" key="1">
    <source>
        <dbReference type="EMBL" id="KAK4413716.1"/>
    </source>
</evidence>
<gene>
    <name evidence="1" type="ORF">Salat_2784400</name>
</gene>
<organism evidence="1 2">
    <name type="scientific">Sesamum alatum</name>
    <dbReference type="NCBI Taxonomy" id="300844"/>
    <lineage>
        <taxon>Eukaryota</taxon>
        <taxon>Viridiplantae</taxon>
        <taxon>Streptophyta</taxon>
        <taxon>Embryophyta</taxon>
        <taxon>Tracheophyta</taxon>
        <taxon>Spermatophyta</taxon>
        <taxon>Magnoliopsida</taxon>
        <taxon>eudicotyledons</taxon>
        <taxon>Gunneridae</taxon>
        <taxon>Pentapetalae</taxon>
        <taxon>asterids</taxon>
        <taxon>lamiids</taxon>
        <taxon>Lamiales</taxon>
        <taxon>Pedaliaceae</taxon>
        <taxon>Sesamum</taxon>
    </lineage>
</organism>
<dbReference type="PANTHER" id="PTHR35488:SF4">
    <property type="entry name" value="DUF4005 DOMAIN-CONTAINING PROTEIN"/>
    <property type="match status" value="1"/>
</dbReference>
<evidence type="ECO:0000313" key="2">
    <source>
        <dbReference type="Proteomes" id="UP001293254"/>
    </source>
</evidence>
<comment type="caution">
    <text evidence="1">The sequence shown here is derived from an EMBL/GenBank/DDBJ whole genome shotgun (WGS) entry which is preliminary data.</text>
</comment>
<dbReference type="PANTHER" id="PTHR35488">
    <property type="entry name" value="OS05G0358900 PROTEIN-RELATED"/>
    <property type="match status" value="1"/>
</dbReference>
<reference evidence="1" key="2">
    <citation type="journal article" date="2024" name="Plant">
        <title>Genomic evolution and insights into agronomic trait innovations of Sesamum species.</title>
        <authorList>
            <person name="Miao H."/>
            <person name="Wang L."/>
            <person name="Qu L."/>
            <person name="Liu H."/>
            <person name="Sun Y."/>
            <person name="Le M."/>
            <person name="Wang Q."/>
            <person name="Wei S."/>
            <person name="Zheng Y."/>
            <person name="Lin W."/>
            <person name="Duan Y."/>
            <person name="Cao H."/>
            <person name="Xiong S."/>
            <person name="Wang X."/>
            <person name="Wei L."/>
            <person name="Li C."/>
            <person name="Ma Q."/>
            <person name="Ju M."/>
            <person name="Zhao R."/>
            <person name="Li G."/>
            <person name="Mu C."/>
            <person name="Tian Q."/>
            <person name="Mei H."/>
            <person name="Zhang T."/>
            <person name="Gao T."/>
            <person name="Zhang H."/>
        </authorList>
    </citation>
    <scope>NUCLEOTIDE SEQUENCE</scope>
    <source>
        <strain evidence="1">3651</strain>
    </source>
</reference>
<proteinExistence type="predicted"/>
<reference evidence="1" key="1">
    <citation type="submission" date="2020-06" db="EMBL/GenBank/DDBJ databases">
        <authorList>
            <person name="Li T."/>
            <person name="Hu X."/>
            <person name="Zhang T."/>
            <person name="Song X."/>
            <person name="Zhang H."/>
            <person name="Dai N."/>
            <person name="Sheng W."/>
            <person name="Hou X."/>
            <person name="Wei L."/>
        </authorList>
    </citation>
    <scope>NUCLEOTIDE SEQUENCE</scope>
    <source>
        <strain evidence="1">3651</strain>
        <tissue evidence="1">Leaf</tissue>
    </source>
</reference>
<dbReference type="EMBL" id="JACGWO010000012">
    <property type="protein sequence ID" value="KAK4413716.1"/>
    <property type="molecule type" value="Genomic_DNA"/>
</dbReference>
<dbReference type="AlphaFoldDB" id="A0AAE1XLU4"/>
<dbReference type="Proteomes" id="UP001293254">
    <property type="component" value="Unassembled WGS sequence"/>
</dbReference>
<protein>
    <submittedName>
        <fullName evidence="1">Uncharacterized protein</fullName>
    </submittedName>
</protein>
<accession>A0AAE1XLU4</accession>